<accession>A0ABQ3YSY6</accession>
<dbReference type="Pfam" id="PF09339">
    <property type="entry name" value="HTH_IclR"/>
    <property type="match status" value="1"/>
</dbReference>
<name>A0ABQ3YSY6_9ACTN</name>
<keyword evidence="2" id="KW-0238">DNA-binding</keyword>
<dbReference type="InterPro" id="IPR005471">
    <property type="entry name" value="Tscrpt_reg_IclR_N"/>
</dbReference>
<dbReference type="Pfam" id="PF01614">
    <property type="entry name" value="IclR_C"/>
    <property type="match status" value="1"/>
</dbReference>
<evidence type="ECO:0000256" key="1">
    <source>
        <dbReference type="ARBA" id="ARBA00023015"/>
    </source>
</evidence>
<reference evidence="7 8" key="1">
    <citation type="submission" date="2021-01" db="EMBL/GenBank/DDBJ databases">
        <title>Whole genome shotgun sequence of Actinoplanes durhamensis NBRC 14914.</title>
        <authorList>
            <person name="Komaki H."/>
            <person name="Tamura T."/>
        </authorList>
    </citation>
    <scope>NUCLEOTIDE SEQUENCE [LARGE SCALE GENOMIC DNA]</scope>
    <source>
        <strain evidence="7 8">NBRC 14914</strain>
    </source>
</reference>
<feature type="region of interest" description="Disordered" evidence="4">
    <location>
        <begin position="1"/>
        <end position="22"/>
    </location>
</feature>
<feature type="domain" description="HTH iclR-type" evidence="5">
    <location>
        <begin position="23"/>
        <end position="86"/>
    </location>
</feature>
<dbReference type="RefSeq" id="WP_239132274.1">
    <property type="nucleotide sequence ID" value="NZ_BAAATX010000003.1"/>
</dbReference>
<sequence length="275" mass="29728">MPTRSAPSSTSAPAEDESQSRSVAAVERAMDVLLYFGRTDQPDLGVTEIATALGLTKAAVHRILTALRSRELITVDPTTRRYALGHAAVALGRAYLARTDVRAMAAPDLRWLSERTHETATLSLRRGDTRLYADQVVPDQELRLEVSLGIPFPLHAGGSSKAFLAWVPDFELEAYLQRHPLEAVTDKTITDQAKLRKELASIRKRGYATSLGERQAGAASAAAPIFDHDGHVVAVISVAGPALRFKPEPGTEVIDDLIAAARRISAQLGYEPATD</sequence>
<evidence type="ECO:0000256" key="2">
    <source>
        <dbReference type="ARBA" id="ARBA00023125"/>
    </source>
</evidence>
<dbReference type="PANTHER" id="PTHR30136:SF35">
    <property type="entry name" value="HTH-TYPE TRANSCRIPTIONAL REGULATOR RV1719"/>
    <property type="match status" value="1"/>
</dbReference>
<dbReference type="EMBL" id="BOML01000019">
    <property type="protein sequence ID" value="GIE00693.1"/>
    <property type="molecule type" value="Genomic_DNA"/>
</dbReference>
<evidence type="ECO:0000256" key="3">
    <source>
        <dbReference type="ARBA" id="ARBA00023163"/>
    </source>
</evidence>
<dbReference type="SUPFAM" id="SSF55781">
    <property type="entry name" value="GAF domain-like"/>
    <property type="match status" value="1"/>
</dbReference>
<dbReference type="Gene3D" id="1.10.10.10">
    <property type="entry name" value="Winged helix-like DNA-binding domain superfamily/Winged helix DNA-binding domain"/>
    <property type="match status" value="1"/>
</dbReference>
<keyword evidence="3" id="KW-0804">Transcription</keyword>
<dbReference type="Gene3D" id="3.30.450.40">
    <property type="match status" value="1"/>
</dbReference>
<dbReference type="SUPFAM" id="SSF46785">
    <property type="entry name" value="Winged helix' DNA-binding domain"/>
    <property type="match status" value="1"/>
</dbReference>
<dbReference type="InterPro" id="IPR014757">
    <property type="entry name" value="Tscrpt_reg_IclR_C"/>
</dbReference>
<keyword evidence="1" id="KW-0805">Transcription regulation</keyword>
<dbReference type="PANTHER" id="PTHR30136">
    <property type="entry name" value="HELIX-TURN-HELIX TRANSCRIPTIONAL REGULATOR, ICLR FAMILY"/>
    <property type="match status" value="1"/>
</dbReference>
<evidence type="ECO:0000313" key="8">
    <source>
        <dbReference type="Proteomes" id="UP000637628"/>
    </source>
</evidence>
<dbReference type="PROSITE" id="PS51077">
    <property type="entry name" value="HTH_ICLR"/>
    <property type="match status" value="1"/>
</dbReference>
<evidence type="ECO:0000256" key="4">
    <source>
        <dbReference type="SAM" id="MobiDB-lite"/>
    </source>
</evidence>
<proteinExistence type="predicted"/>
<evidence type="ECO:0000259" key="5">
    <source>
        <dbReference type="PROSITE" id="PS51077"/>
    </source>
</evidence>
<dbReference type="PROSITE" id="PS51078">
    <property type="entry name" value="ICLR_ED"/>
    <property type="match status" value="1"/>
</dbReference>
<evidence type="ECO:0000313" key="7">
    <source>
        <dbReference type="EMBL" id="GIE00693.1"/>
    </source>
</evidence>
<dbReference type="InterPro" id="IPR050707">
    <property type="entry name" value="HTH_MetabolicPath_Reg"/>
</dbReference>
<dbReference type="InterPro" id="IPR036388">
    <property type="entry name" value="WH-like_DNA-bd_sf"/>
</dbReference>
<feature type="domain" description="IclR-ED" evidence="6">
    <location>
        <begin position="87"/>
        <end position="270"/>
    </location>
</feature>
<organism evidence="7 8">
    <name type="scientific">Paractinoplanes durhamensis</name>
    <dbReference type="NCBI Taxonomy" id="113563"/>
    <lineage>
        <taxon>Bacteria</taxon>
        <taxon>Bacillati</taxon>
        <taxon>Actinomycetota</taxon>
        <taxon>Actinomycetes</taxon>
        <taxon>Micromonosporales</taxon>
        <taxon>Micromonosporaceae</taxon>
        <taxon>Paractinoplanes</taxon>
    </lineage>
</organism>
<evidence type="ECO:0000259" key="6">
    <source>
        <dbReference type="PROSITE" id="PS51078"/>
    </source>
</evidence>
<comment type="caution">
    <text evidence="7">The sequence shown here is derived from an EMBL/GenBank/DDBJ whole genome shotgun (WGS) entry which is preliminary data.</text>
</comment>
<dbReference type="InterPro" id="IPR029016">
    <property type="entry name" value="GAF-like_dom_sf"/>
</dbReference>
<feature type="compositionally biased region" description="Low complexity" evidence="4">
    <location>
        <begin position="1"/>
        <end position="13"/>
    </location>
</feature>
<keyword evidence="8" id="KW-1185">Reference proteome</keyword>
<dbReference type="Proteomes" id="UP000637628">
    <property type="component" value="Unassembled WGS sequence"/>
</dbReference>
<protein>
    <submittedName>
        <fullName evidence="7">IclR family transcriptional regulator</fullName>
    </submittedName>
</protein>
<dbReference type="SMART" id="SM00346">
    <property type="entry name" value="HTH_ICLR"/>
    <property type="match status" value="1"/>
</dbReference>
<gene>
    <name evidence="7" type="ORF">Adu01nite_20430</name>
</gene>
<dbReference type="InterPro" id="IPR036390">
    <property type="entry name" value="WH_DNA-bd_sf"/>
</dbReference>